<dbReference type="InterPro" id="IPR042201">
    <property type="entry name" value="FH2_Formin_sf"/>
</dbReference>
<dbReference type="SUPFAM" id="SSF48371">
    <property type="entry name" value="ARM repeat"/>
    <property type="match status" value="1"/>
</dbReference>
<dbReference type="HOGENOM" id="CLU_005383_0_0_1"/>
<dbReference type="PANTHER" id="PTHR46345">
    <property type="entry name" value="INVERTED FORMIN-2"/>
    <property type="match status" value="1"/>
</dbReference>
<feature type="domain" description="FH2" evidence="4">
    <location>
        <begin position="550"/>
        <end position="941"/>
    </location>
</feature>
<accession>R7TJP7</accession>
<dbReference type="SMART" id="SM01139">
    <property type="entry name" value="Drf_FH3"/>
    <property type="match status" value="1"/>
</dbReference>
<dbReference type="OrthoDB" id="26518at2759"/>
<reference evidence="6" key="3">
    <citation type="submission" date="2015-06" db="UniProtKB">
        <authorList>
            <consortium name="EnsemblMetazoa"/>
        </authorList>
    </citation>
    <scope>IDENTIFICATION</scope>
</reference>
<gene>
    <name evidence="5" type="ORF">CAPTEDRAFT_191656</name>
</gene>
<feature type="domain" description="GBD/FH3" evidence="3">
    <location>
        <begin position="1"/>
        <end position="317"/>
    </location>
</feature>
<feature type="compositionally biased region" description="Pro residues" evidence="2">
    <location>
        <begin position="386"/>
        <end position="535"/>
    </location>
</feature>
<name>R7TJP7_CAPTE</name>
<proteinExistence type="predicted"/>
<dbReference type="EMBL" id="KB310359">
    <property type="protein sequence ID" value="ELT91766.1"/>
    <property type="molecule type" value="Genomic_DNA"/>
</dbReference>
<evidence type="ECO:0000259" key="3">
    <source>
        <dbReference type="PROSITE" id="PS51232"/>
    </source>
</evidence>
<feature type="compositionally biased region" description="Basic residues" evidence="2">
    <location>
        <begin position="976"/>
        <end position="986"/>
    </location>
</feature>
<evidence type="ECO:0000256" key="2">
    <source>
        <dbReference type="SAM" id="MobiDB-lite"/>
    </source>
</evidence>
<dbReference type="InterPro" id="IPR014768">
    <property type="entry name" value="GBD/FH3_dom"/>
</dbReference>
<dbReference type="SMART" id="SM01140">
    <property type="entry name" value="Drf_GBD"/>
    <property type="match status" value="1"/>
</dbReference>
<evidence type="ECO:0000256" key="1">
    <source>
        <dbReference type="SAM" id="Coils"/>
    </source>
</evidence>
<dbReference type="PROSITE" id="PS51232">
    <property type="entry name" value="GBD_FH3"/>
    <property type="match status" value="1"/>
</dbReference>
<dbReference type="InterPro" id="IPR010472">
    <property type="entry name" value="FH3_dom"/>
</dbReference>
<organism evidence="5">
    <name type="scientific">Capitella teleta</name>
    <name type="common">Polychaete worm</name>
    <dbReference type="NCBI Taxonomy" id="283909"/>
    <lineage>
        <taxon>Eukaryota</taxon>
        <taxon>Metazoa</taxon>
        <taxon>Spiralia</taxon>
        <taxon>Lophotrochozoa</taxon>
        <taxon>Annelida</taxon>
        <taxon>Polychaeta</taxon>
        <taxon>Sedentaria</taxon>
        <taxon>Scolecida</taxon>
        <taxon>Capitellidae</taxon>
        <taxon>Capitella</taxon>
    </lineage>
</organism>
<reference evidence="5 7" key="2">
    <citation type="journal article" date="2013" name="Nature">
        <title>Insights into bilaterian evolution from three spiralian genomes.</title>
        <authorList>
            <person name="Simakov O."/>
            <person name="Marletaz F."/>
            <person name="Cho S.J."/>
            <person name="Edsinger-Gonzales E."/>
            <person name="Havlak P."/>
            <person name="Hellsten U."/>
            <person name="Kuo D.H."/>
            <person name="Larsson T."/>
            <person name="Lv J."/>
            <person name="Arendt D."/>
            <person name="Savage R."/>
            <person name="Osoegawa K."/>
            <person name="de Jong P."/>
            <person name="Grimwood J."/>
            <person name="Chapman J.A."/>
            <person name="Shapiro H."/>
            <person name="Aerts A."/>
            <person name="Otillar R.P."/>
            <person name="Terry A.Y."/>
            <person name="Boore J.L."/>
            <person name="Grigoriev I.V."/>
            <person name="Lindberg D.R."/>
            <person name="Seaver E.C."/>
            <person name="Weisblat D.A."/>
            <person name="Putnam N.H."/>
            <person name="Rokhsar D.S."/>
        </authorList>
    </citation>
    <scope>NUCLEOTIDE SEQUENCE</scope>
    <source>
        <strain evidence="5 7">I ESC-2004</strain>
    </source>
</reference>
<dbReference type="Gene3D" id="1.25.10.10">
    <property type="entry name" value="Leucine-rich Repeat Variant"/>
    <property type="match status" value="1"/>
</dbReference>
<dbReference type="Pfam" id="PF02181">
    <property type="entry name" value="FH2"/>
    <property type="match status" value="1"/>
</dbReference>
<dbReference type="GO" id="GO:0031267">
    <property type="term" value="F:small GTPase binding"/>
    <property type="evidence" value="ECO:0007669"/>
    <property type="project" value="InterPro"/>
</dbReference>
<dbReference type="GO" id="GO:0030036">
    <property type="term" value="P:actin cytoskeleton organization"/>
    <property type="evidence" value="ECO:0007669"/>
    <property type="project" value="InterPro"/>
</dbReference>
<reference evidence="7" key="1">
    <citation type="submission" date="2012-12" db="EMBL/GenBank/DDBJ databases">
        <authorList>
            <person name="Hellsten U."/>
            <person name="Grimwood J."/>
            <person name="Chapman J.A."/>
            <person name="Shapiro H."/>
            <person name="Aerts A."/>
            <person name="Otillar R.P."/>
            <person name="Terry A.Y."/>
            <person name="Boore J.L."/>
            <person name="Simakov O."/>
            <person name="Marletaz F."/>
            <person name="Cho S.-J."/>
            <person name="Edsinger-Gonzales E."/>
            <person name="Havlak P."/>
            <person name="Kuo D.-H."/>
            <person name="Larsson T."/>
            <person name="Lv J."/>
            <person name="Arendt D."/>
            <person name="Savage R."/>
            <person name="Osoegawa K."/>
            <person name="de Jong P."/>
            <person name="Lindberg D.R."/>
            <person name="Seaver E.C."/>
            <person name="Weisblat D.A."/>
            <person name="Putnam N.H."/>
            <person name="Grigoriev I.V."/>
            <person name="Rokhsar D.S."/>
        </authorList>
    </citation>
    <scope>NUCLEOTIDE SEQUENCE</scope>
    <source>
        <strain evidence="7">I ESC-2004</strain>
    </source>
</reference>
<keyword evidence="1" id="KW-0175">Coiled coil</keyword>
<dbReference type="Proteomes" id="UP000014760">
    <property type="component" value="Unassembled WGS sequence"/>
</dbReference>
<evidence type="ECO:0008006" key="8">
    <source>
        <dbReference type="Google" id="ProtNLM"/>
    </source>
</evidence>
<dbReference type="Pfam" id="PF06367">
    <property type="entry name" value="Drf_FH3"/>
    <property type="match status" value="1"/>
</dbReference>
<dbReference type="Pfam" id="PF06371">
    <property type="entry name" value="Drf_GBD"/>
    <property type="match status" value="1"/>
</dbReference>
<sequence>MARRISGVIRNLDFKDCDPEMSVGFLKLPSMRTYAALNKKLRSCDQTWMNGFLEASGLNALLEAVDSLSSKKLCQLTDAMMLLECVSCVREVMNSKMGLEFLLDPQHHLVPKLVRALDNPNVVVKKQLYELLSAVCVYSEDGAKLLLDAFSGLKTKTQRQRFIPILTDLRDPDSAPAFVAAVLGLVNCIVLACDDLKERMHLRAEFIALGITEILDKLHDGCPPEDIAVQCDLFLDEKRTDEESLAELSPQGLDINCHQDVFAVILDKVRSESNDTLLLSILQSFLQVQGEQSAIIWELIDKLVSKAILINNEEEADLLLNPHKSVDLRQLLAKGTGSQTTCGLVDDGSVYCNINCDCKRSTKSEQRQSEAMCSICRNLQTSGPGGIPPPSSSIPAPPPPPPPPGDIPPPPPPPGGIPPPPPPPGGIPPPPPPPPPPGGIPPPPPPPGGIPSPPPLPGGIPPPLPLLGGIPPPPLPPGGIPPPPPPPGGIPPPPPSPGGIPPPPPPPGGIPPPLGGTPPPPPPPGGAPPPPPGAPIPCNSGGFNAHLSKSLSVPIPKTKMKTLNWTKIPNNALSRSKSVWSEIHTLNDPVEVDYSVMETLFCRNTVASKDKKKENQKEGPSEINLLDMKRSMNVNIFLKQFKMSNEAVVKALRCGDMSKIESETLRGLLNILPEADEVELIRNFDGDETKLGNAEKFFSKLISLPSFRMRIEGLLLRSEFKVRFDTIDPEIQVIIRVCEDLLSEPSLREFLKIVLVMGNFMNNSSYAGNASGFKMASLLKLSETRANKPRMTFLHFLVEVVRESGKDVLKFSDELLKPLTVASKLSLDGISTDVKQLNKSLVGLKGQLSSSDDEGLKEQFSEFIGSAQKDMQTLTDGLVEIDALAAKVASHFCEDPEKFKLEEHLKIFCTFCERVQTCLKENQLRKEQEEKAERRIKEKEEAAAKKLREHEQLPSSPEVDEESMIVDTILKDIRSGRGHRTRRSQRRTSSVPAPLGRERGPMDQLAAVLCS</sequence>
<dbReference type="InterPro" id="IPR010473">
    <property type="entry name" value="GTPase-bd"/>
</dbReference>
<dbReference type="STRING" id="283909.R7TJP7"/>
<dbReference type="SMART" id="SM00498">
    <property type="entry name" value="FH2"/>
    <property type="match status" value="1"/>
</dbReference>
<dbReference type="EMBL" id="AMQN01013647">
    <property type="status" value="NOT_ANNOTATED_CDS"/>
    <property type="molecule type" value="Genomic_DNA"/>
</dbReference>
<feature type="region of interest" description="Disordered" evidence="2">
    <location>
        <begin position="384"/>
        <end position="543"/>
    </location>
</feature>
<dbReference type="PANTHER" id="PTHR46345:SF8">
    <property type="entry name" value="FORMIN 3, ISOFORM B"/>
    <property type="match status" value="1"/>
</dbReference>
<dbReference type="InterPro" id="IPR011989">
    <property type="entry name" value="ARM-like"/>
</dbReference>
<evidence type="ECO:0000313" key="5">
    <source>
        <dbReference type="EMBL" id="ELT91766.1"/>
    </source>
</evidence>
<dbReference type="GO" id="GO:0003779">
    <property type="term" value="F:actin binding"/>
    <property type="evidence" value="ECO:0007669"/>
    <property type="project" value="InterPro"/>
</dbReference>
<evidence type="ECO:0000313" key="6">
    <source>
        <dbReference type="EnsemblMetazoa" id="CapteP191656"/>
    </source>
</evidence>
<feature type="coiled-coil region" evidence="1">
    <location>
        <begin position="919"/>
        <end position="949"/>
    </location>
</feature>
<dbReference type="InterPro" id="IPR015425">
    <property type="entry name" value="FH2_Formin"/>
</dbReference>
<evidence type="ECO:0000259" key="4">
    <source>
        <dbReference type="PROSITE" id="PS51444"/>
    </source>
</evidence>
<dbReference type="PROSITE" id="PS51444">
    <property type="entry name" value="FH2"/>
    <property type="match status" value="1"/>
</dbReference>
<protein>
    <recommendedName>
        <fullName evidence="8">FH2 domain-containing protein</fullName>
    </recommendedName>
</protein>
<feature type="region of interest" description="Disordered" evidence="2">
    <location>
        <begin position="971"/>
        <end position="1002"/>
    </location>
</feature>
<dbReference type="AlphaFoldDB" id="R7TJP7"/>
<dbReference type="EnsemblMetazoa" id="CapteT191656">
    <property type="protein sequence ID" value="CapteP191656"/>
    <property type="gene ID" value="CapteG191656"/>
</dbReference>
<dbReference type="InterPro" id="IPR016024">
    <property type="entry name" value="ARM-type_fold"/>
</dbReference>
<dbReference type="OMA" id="MVCSQQY"/>
<evidence type="ECO:0000313" key="7">
    <source>
        <dbReference type="Proteomes" id="UP000014760"/>
    </source>
</evidence>
<dbReference type="Gene3D" id="1.20.58.2220">
    <property type="entry name" value="Formin, FH2 domain"/>
    <property type="match status" value="1"/>
</dbReference>
<dbReference type="Gene3D" id="1.10.238.150">
    <property type="entry name" value="Formin, FH3 diaphanous domain"/>
    <property type="match status" value="1"/>
</dbReference>
<dbReference type="SUPFAM" id="SSF101447">
    <property type="entry name" value="Formin homology 2 domain (FH2 domain)"/>
    <property type="match status" value="1"/>
</dbReference>
<keyword evidence="7" id="KW-1185">Reference proteome</keyword>